<evidence type="ECO:0000313" key="3">
    <source>
        <dbReference type="Proteomes" id="UP001295684"/>
    </source>
</evidence>
<dbReference type="Proteomes" id="UP001295684">
    <property type="component" value="Unassembled WGS sequence"/>
</dbReference>
<dbReference type="EMBL" id="CAMPGE010026540">
    <property type="protein sequence ID" value="CAI2384221.1"/>
    <property type="molecule type" value="Genomic_DNA"/>
</dbReference>
<dbReference type="AlphaFoldDB" id="A0AAD1Y2M8"/>
<reference evidence="2" key="1">
    <citation type="submission" date="2023-07" db="EMBL/GenBank/DDBJ databases">
        <authorList>
            <consortium name="AG Swart"/>
            <person name="Singh M."/>
            <person name="Singh A."/>
            <person name="Seah K."/>
            <person name="Emmerich C."/>
        </authorList>
    </citation>
    <scope>NUCLEOTIDE SEQUENCE</scope>
    <source>
        <strain evidence="2">DP1</strain>
    </source>
</reference>
<comment type="caution">
    <text evidence="2">The sequence shown here is derived from an EMBL/GenBank/DDBJ whole genome shotgun (WGS) entry which is preliminary data.</text>
</comment>
<name>A0AAD1Y2M8_EUPCR</name>
<feature type="region of interest" description="Disordered" evidence="1">
    <location>
        <begin position="265"/>
        <end position="287"/>
    </location>
</feature>
<evidence type="ECO:0000313" key="2">
    <source>
        <dbReference type="EMBL" id="CAI2384221.1"/>
    </source>
</evidence>
<evidence type="ECO:0000256" key="1">
    <source>
        <dbReference type="SAM" id="MobiDB-lite"/>
    </source>
</evidence>
<keyword evidence="3" id="KW-1185">Reference proteome</keyword>
<sequence length="335" mass="39075">MPDEFCYDYEHQIIVLEKAPSVLSFKNIKICKDDMKITEFKHTIEGKWCIKLPTNDQILKPKDAPLYEDPGLFHDQERDSMITYKNILSSNRPHYQLNTFVEPDRSNILGAEKVCKLHLKLIIKSLPDIPPNGVVSIYIHTYYFIPGVNGTDHYEITRPDLNRGNDQGNVVKEITRIDANEELCILFDGLKNMNLYEFRCESIIDDDNVVQKLCELCECNNTIRDIEINLEHAAHAKQILESLRENYVIKTVRLMTLEAIKVPSQNPRPLKSKKTKKKSKVVKKPKSDESMQLYNEITTYCDEFRSKRLGTEIMLNTTHKKYKPWEKKGFQLSYK</sequence>
<proteinExistence type="predicted"/>
<protein>
    <submittedName>
        <fullName evidence="2">Uncharacterized protein</fullName>
    </submittedName>
</protein>
<feature type="compositionally biased region" description="Basic residues" evidence="1">
    <location>
        <begin position="270"/>
        <end position="284"/>
    </location>
</feature>
<organism evidence="2 3">
    <name type="scientific">Euplotes crassus</name>
    <dbReference type="NCBI Taxonomy" id="5936"/>
    <lineage>
        <taxon>Eukaryota</taxon>
        <taxon>Sar</taxon>
        <taxon>Alveolata</taxon>
        <taxon>Ciliophora</taxon>
        <taxon>Intramacronucleata</taxon>
        <taxon>Spirotrichea</taxon>
        <taxon>Hypotrichia</taxon>
        <taxon>Euplotida</taxon>
        <taxon>Euplotidae</taxon>
        <taxon>Moneuplotes</taxon>
    </lineage>
</organism>
<gene>
    <name evidence="2" type="ORF">ECRASSUSDP1_LOCUS25743</name>
</gene>
<accession>A0AAD1Y2M8</accession>